<evidence type="ECO:0000313" key="1">
    <source>
        <dbReference type="EMBL" id="KAF3099482.1"/>
    </source>
</evidence>
<name>A0A7C8NDM8_ORBOL</name>
<evidence type="ECO:0000313" key="2">
    <source>
        <dbReference type="Proteomes" id="UP000475325"/>
    </source>
</evidence>
<reference evidence="1 2" key="1">
    <citation type="submission" date="2019-06" db="EMBL/GenBank/DDBJ databases">
        <authorList>
            <person name="Palmer J.M."/>
        </authorList>
    </citation>
    <scope>NUCLEOTIDE SEQUENCE [LARGE SCALE GENOMIC DNA]</scope>
    <source>
        <strain evidence="1 2">TWF102</strain>
    </source>
</reference>
<accession>A0A7C8NDM8</accession>
<organism evidence="1 2">
    <name type="scientific">Orbilia oligospora</name>
    <name type="common">Nematode-trapping fungus</name>
    <name type="synonym">Arthrobotrys oligospora</name>
    <dbReference type="NCBI Taxonomy" id="2813651"/>
    <lineage>
        <taxon>Eukaryota</taxon>
        <taxon>Fungi</taxon>
        <taxon>Dikarya</taxon>
        <taxon>Ascomycota</taxon>
        <taxon>Pezizomycotina</taxon>
        <taxon>Orbiliomycetes</taxon>
        <taxon>Orbiliales</taxon>
        <taxon>Orbiliaceae</taxon>
        <taxon>Orbilia</taxon>
    </lineage>
</organism>
<gene>
    <name evidence="1" type="ORF">TWF102_005458</name>
</gene>
<dbReference type="EMBL" id="WIQW01000028">
    <property type="protein sequence ID" value="KAF3099482.1"/>
    <property type="molecule type" value="Genomic_DNA"/>
</dbReference>
<comment type="caution">
    <text evidence="1">The sequence shown here is derived from an EMBL/GenBank/DDBJ whole genome shotgun (WGS) entry which is preliminary data.</text>
</comment>
<sequence length="102" mass="11020">MQDFASEGQDVSCICMPSKKFPGSTAPPVGLVAFRTNRSETFSFGLPLGDALLAPAIRWVRIGYLSASPIKPVGYPRLKGIPHSQHTDSSSTIELADFLVRL</sequence>
<dbReference type="Proteomes" id="UP000475325">
    <property type="component" value="Unassembled WGS sequence"/>
</dbReference>
<proteinExistence type="predicted"/>
<protein>
    <submittedName>
        <fullName evidence="1">Uncharacterized protein</fullName>
    </submittedName>
</protein>
<dbReference type="AlphaFoldDB" id="A0A7C8NDM8"/>